<evidence type="ECO:0008006" key="7">
    <source>
        <dbReference type="Google" id="ProtNLM"/>
    </source>
</evidence>
<feature type="compositionally biased region" description="Gly residues" evidence="4">
    <location>
        <begin position="480"/>
        <end position="497"/>
    </location>
</feature>
<dbReference type="OrthoDB" id="271433at2759"/>
<gene>
    <name evidence="5" type="ORF">JKP88DRAFT_265458</name>
</gene>
<dbReference type="Proteomes" id="UP000664859">
    <property type="component" value="Unassembled WGS sequence"/>
</dbReference>
<dbReference type="GO" id="GO:0046872">
    <property type="term" value="F:metal ion binding"/>
    <property type="evidence" value="ECO:0007669"/>
    <property type="project" value="UniProtKB-KW"/>
</dbReference>
<evidence type="ECO:0000313" key="5">
    <source>
        <dbReference type="EMBL" id="KAG5176296.1"/>
    </source>
</evidence>
<organism evidence="5 6">
    <name type="scientific">Tribonema minus</name>
    <dbReference type="NCBI Taxonomy" id="303371"/>
    <lineage>
        <taxon>Eukaryota</taxon>
        <taxon>Sar</taxon>
        <taxon>Stramenopiles</taxon>
        <taxon>Ochrophyta</taxon>
        <taxon>PX clade</taxon>
        <taxon>Xanthophyceae</taxon>
        <taxon>Tribonematales</taxon>
        <taxon>Tribonemataceae</taxon>
        <taxon>Tribonema</taxon>
    </lineage>
</organism>
<dbReference type="AlphaFoldDB" id="A0A835YIT4"/>
<dbReference type="InterPro" id="IPR012864">
    <property type="entry name" value="PCO/ADO"/>
</dbReference>
<evidence type="ECO:0000256" key="2">
    <source>
        <dbReference type="ARBA" id="ARBA00023002"/>
    </source>
</evidence>
<dbReference type="EMBL" id="JAFCMP010000538">
    <property type="protein sequence ID" value="KAG5176296.1"/>
    <property type="molecule type" value="Genomic_DNA"/>
</dbReference>
<feature type="region of interest" description="Disordered" evidence="4">
    <location>
        <begin position="472"/>
        <end position="502"/>
    </location>
</feature>
<dbReference type="PANTHER" id="PTHR22966:SF61">
    <property type="entry name" value="2-AMINOETHANETHIOL DIOXYGENASE"/>
    <property type="match status" value="1"/>
</dbReference>
<keyword evidence="2" id="KW-0560">Oxidoreductase</keyword>
<sequence>MLAYYAAAVLAHLDVPQRSYLCRTLVQRPYRTESRCEESEDGPLMTRPPSGRHAMNYMRAEQQKLTAKAGRLTTCSATISTTPLLARIASCSSRHDADPRRAQQDASIGKTPITQAAASESVAQTLTYRCQAASRQPIYSGGARGSKRYDKNHYNLSSAQVTCRIVCRTVCSRHAKQARCGGVPVTHGFVLSARHGHGLRTGTVTKLHGVCKVKSAFSQHTQTSIPFYEQTRAAALTEVRSQGPAALAPGMGAIFSSVSSSKWSDGGVVQQQPHPPPQTPLLALVAVVKEVVANAYVHQIEGVRIPCVRDADIAAVTRALEAITAEDLGLKPMGHMMVVPRTLHSSTDIRYLHVTEREDQYSIGIFLLPPGAEMPLHDHPYMHVLSQLLYGGMTLTAMDWVGDPAERRAKVTQHLEIEAPYSMKLTPEQYNLHEMRAGPEGCAFLDVLVPPYKEDTSSRDCTYYEIAEGEAEREAADGGSSCGGGGGSGGGSGGSGGEDSSVLLIPCDPPQSFHVIHGTLGAGLQIQ</sequence>
<dbReference type="Gene3D" id="2.60.120.10">
    <property type="entry name" value="Jelly Rolls"/>
    <property type="match status" value="1"/>
</dbReference>
<dbReference type="InterPro" id="IPR011051">
    <property type="entry name" value="RmlC_Cupin_sf"/>
</dbReference>
<proteinExistence type="predicted"/>
<dbReference type="PANTHER" id="PTHR22966">
    <property type="entry name" value="2-AMINOETHANETHIOL DIOXYGENASE"/>
    <property type="match status" value="1"/>
</dbReference>
<accession>A0A835YIT4</accession>
<dbReference type="SUPFAM" id="SSF51182">
    <property type="entry name" value="RmlC-like cupins"/>
    <property type="match status" value="1"/>
</dbReference>
<evidence type="ECO:0000256" key="1">
    <source>
        <dbReference type="ARBA" id="ARBA00022723"/>
    </source>
</evidence>
<keyword evidence="3" id="KW-0408">Iron</keyword>
<dbReference type="GO" id="GO:0016702">
    <property type="term" value="F:oxidoreductase activity, acting on single donors with incorporation of molecular oxygen, incorporation of two atoms of oxygen"/>
    <property type="evidence" value="ECO:0007669"/>
    <property type="project" value="InterPro"/>
</dbReference>
<protein>
    <recommendedName>
        <fullName evidence="7">2-aminoethanethiol dioxygenase</fullName>
    </recommendedName>
</protein>
<dbReference type="CDD" id="cd20289">
    <property type="entry name" value="cupin_ADO"/>
    <property type="match status" value="1"/>
</dbReference>
<evidence type="ECO:0000256" key="3">
    <source>
        <dbReference type="ARBA" id="ARBA00023004"/>
    </source>
</evidence>
<evidence type="ECO:0000256" key="4">
    <source>
        <dbReference type="SAM" id="MobiDB-lite"/>
    </source>
</evidence>
<dbReference type="Pfam" id="PF07847">
    <property type="entry name" value="PCO_ADO"/>
    <property type="match status" value="1"/>
</dbReference>
<name>A0A835YIT4_9STRA</name>
<comment type="caution">
    <text evidence="5">The sequence shown here is derived from an EMBL/GenBank/DDBJ whole genome shotgun (WGS) entry which is preliminary data.</text>
</comment>
<keyword evidence="1" id="KW-0479">Metal-binding</keyword>
<evidence type="ECO:0000313" key="6">
    <source>
        <dbReference type="Proteomes" id="UP000664859"/>
    </source>
</evidence>
<keyword evidence="6" id="KW-1185">Reference proteome</keyword>
<reference evidence="5" key="1">
    <citation type="submission" date="2021-02" db="EMBL/GenBank/DDBJ databases">
        <title>First Annotated Genome of the Yellow-green Alga Tribonema minus.</title>
        <authorList>
            <person name="Mahan K.M."/>
        </authorList>
    </citation>
    <scope>NUCLEOTIDE SEQUENCE</scope>
    <source>
        <strain evidence="5">UTEX B ZZ1240</strain>
    </source>
</reference>
<dbReference type="InterPro" id="IPR014710">
    <property type="entry name" value="RmlC-like_jellyroll"/>
</dbReference>